<dbReference type="Gene3D" id="1.10.1200.10">
    <property type="entry name" value="ACP-like"/>
    <property type="match status" value="1"/>
</dbReference>
<dbReference type="Gene3D" id="3.40.50.12780">
    <property type="entry name" value="N-terminal domain of ligase-like"/>
    <property type="match status" value="1"/>
</dbReference>
<dbReference type="InterPro" id="IPR020845">
    <property type="entry name" value="AMP-binding_CS"/>
</dbReference>
<dbReference type="GO" id="GO:0071766">
    <property type="term" value="P:Actinobacterium-type cell wall biogenesis"/>
    <property type="evidence" value="ECO:0007669"/>
    <property type="project" value="UniProtKB-ARBA"/>
</dbReference>
<dbReference type="InterPro" id="IPR042099">
    <property type="entry name" value="ANL_N_sf"/>
</dbReference>
<keyword evidence="5" id="KW-0012">Acyltransferase</keyword>
<keyword evidence="3" id="KW-1133">Transmembrane helix</keyword>
<evidence type="ECO:0000313" key="6">
    <source>
        <dbReference type="Proteomes" id="UP000230709"/>
    </source>
</evidence>
<gene>
    <name evidence="5" type="ORF">CQW49_12365</name>
</gene>
<dbReference type="InterPro" id="IPR009081">
    <property type="entry name" value="PP-bd_ACP"/>
</dbReference>
<dbReference type="SUPFAM" id="SSF56801">
    <property type="entry name" value="Acetyl-CoA synthetase-like"/>
    <property type="match status" value="1"/>
</dbReference>
<dbReference type="SUPFAM" id="SSF47336">
    <property type="entry name" value="ACP-like"/>
    <property type="match status" value="1"/>
</dbReference>
<sequence>MTHCRESGTAQRELLGIVAGFARELHPSRAQPVEASLASRLEQDLGVDSLARAELILRLERSFHRRLPIEAIGRAETVGDVLAALEASASEPLRVEGAPAPLPPTAAAAEARTLIEALEWHVARHPQRLHLTVLQDATTPAGALTYGGLAAQARRAAAGLAALDIEAGDRIALMLPTGLDFFVAFFAVLYAGAVPVPIYPPMRLSQIEDHLRRQIGILRNAGVKMLITAPEAARLAGFARSGAPTLERIVVVADLEATGELAATPAGAATAMLQYTSGSTGDPKGVVLSHANLLANIRAMGAALAASSADVFVSWLPLYHDMGLIGAWFGCLYFGAPLYVMSPLTFLARPSAWLSAIHAHRGTLSAAPNFAFELCLDKIDASELEGLDLSSLRFVANGAEPVGARTIRRFTQRFGPHGFRPEAMASVYGLAENAVGLAFPPLARAPLIDRVDRDALTLRGEAAPAAPGDAGALEIVACGQPLPGHEIRIVDAAGRELGERREGRLEFRGPSATAGYFRNEAKTRELIRDGWLDSGDRAYMAGGDVFVTGRVKDILIRAGRHLYPQEIEAAIGDIDGIRKGCVAVFGVPDPRSGTERIVVVAETYATETGARAALEAKAQEAMSAIGGTPADEIVLVPPRTTPKTSSGKIRRSAARDLYLRGRLGAAPRAVWLQLVRLALAGLRPGLARLAARAGDRAYASWWWLVVCCSYATAFIAAMATPGLERRWSVVRRIARAMLGALGVPVSVEGVERLPVGGAVLVFNHSSYMDVAMLAAFLPGAPAFVAKRELAGQIFAGPFLRRLGVLFVERFDAAAGVADAERLAAAARGRNLVFFPEGTFSRRPGLAGFYLGAFKIAAEAGLPVYPGILRGTRSMLRSDQWFPRRAALALRIAPPIRAEGADFSAALQLRDAVRGVILKGCGEPDLNELAKPGRA</sequence>
<dbReference type="SUPFAM" id="SSF69593">
    <property type="entry name" value="Glycerol-3-phosphate (1)-acyltransferase"/>
    <property type="match status" value="1"/>
</dbReference>
<feature type="transmembrane region" description="Helical" evidence="3">
    <location>
        <begin position="181"/>
        <end position="199"/>
    </location>
</feature>
<dbReference type="Proteomes" id="UP000230709">
    <property type="component" value="Chromosome"/>
</dbReference>
<keyword evidence="3" id="KW-0472">Membrane</keyword>
<dbReference type="Pfam" id="PF01553">
    <property type="entry name" value="Acyltransferase"/>
    <property type="match status" value="1"/>
</dbReference>
<dbReference type="Pfam" id="PF00550">
    <property type="entry name" value="PP-binding"/>
    <property type="match status" value="1"/>
</dbReference>
<dbReference type="InterPro" id="IPR045851">
    <property type="entry name" value="AMP-bd_C_sf"/>
</dbReference>
<dbReference type="SMART" id="SM00563">
    <property type="entry name" value="PlsC"/>
    <property type="match status" value="1"/>
</dbReference>
<keyword evidence="2" id="KW-0436">Ligase</keyword>
<dbReference type="RefSeq" id="WP_003609385.1">
    <property type="nucleotide sequence ID" value="NZ_ADVE02000001.1"/>
</dbReference>
<dbReference type="FunFam" id="3.40.50.12780:FF:000013">
    <property type="entry name" value="Long-chain-fatty-acid--AMP ligase FadD32"/>
    <property type="match status" value="1"/>
</dbReference>
<keyword evidence="6" id="KW-1185">Reference proteome</keyword>
<dbReference type="EMBL" id="CP023737">
    <property type="protein sequence ID" value="ATQ68587.1"/>
    <property type="molecule type" value="Genomic_DNA"/>
</dbReference>
<proteinExistence type="inferred from homology"/>
<feature type="transmembrane region" description="Helical" evidence="3">
    <location>
        <begin position="701"/>
        <end position="723"/>
    </location>
</feature>
<dbReference type="CDD" id="cd07989">
    <property type="entry name" value="LPLAT_AGPAT-like"/>
    <property type="match status" value="1"/>
</dbReference>
<dbReference type="GO" id="GO:0070566">
    <property type="term" value="F:adenylyltransferase activity"/>
    <property type="evidence" value="ECO:0007669"/>
    <property type="project" value="TreeGrafter"/>
</dbReference>
<dbReference type="InterPro" id="IPR040097">
    <property type="entry name" value="FAAL/FAAC"/>
</dbReference>
<dbReference type="PANTHER" id="PTHR22754">
    <property type="entry name" value="DISCO-INTERACTING PROTEIN 2 DIP2 -RELATED"/>
    <property type="match status" value="1"/>
</dbReference>
<dbReference type="Gene3D" id="3.30.300.30">
    <property type="match status" value="1"/>
</dbReference>
<dbReference type="PROSITE" id="PS00455">
    <property type="entry name" value="AMP_BINDING"/>
    <property type="match status" value="1"/>
</dbReference>
<evidence type="ECO:0000313" key="5">
    <source>
        <dbReference type="EMBL" id="ATQ68587.1"/>
    </source>
</evidence>
<keyword evidence="5" id="KW-0808">Transferase</keyword>
<accession>A0A2D2D0R7</accession>
<protein>
    <submittedName>
        <fullName evidence="5">Acyl-phosphate glycerol 3-phosphate acyltransferase</fullName>
    </submittedName>
</protein>
<dbReference type="InterPro" id="IPR036736">
    <property type="entry name" value="ACP-like_sf"/>
</dbReference>
<name>A0A2D2D0R7_METT3</name>
<evidence type="ECO:0000256" key="3">
    <source>
        <dbReference type="SAM" id="Phobius"/>
    </source>
</evidence>
<dbReference type="InterPro" id="IPR000873">
    <property type="entry name" value="AMP-dep_synth/lig_dom"/>
</dbReference>
<dbReference type="CDD" id="cd05931">
    <property type="entry name" value="FAAL"/>
    <property type="match status" value="1"/>
</dbReference>
<comment type="similarity">
    <text evidence="1">Belongs to the ATP-dependent AMP-binding enzyme family.</text>
</comment>
<feature type="transmembrane region" description="Helical" evidence="3">
    <location>
        <begin position="325"/>
        <end position="348"/>
    </location>
</feature>
<evidence type="ECO:0000256" key="1">
    <source>
        <dbReference type="ARBA" id="ARBA00006432"/>
    </source>
</evidence>
<dbReference type="GO" id="GO:0006633">
    <property type="term" value="P:fatty acid biosynthetic process"/>
    <property type="evidence" value="ECO:0007669"/>
    <property type="project" value="TreeGrafter"/>
</dbReference>
<evidence type="ECO:0000256" key="2">
    <source>
        <dbReference type="ARBA" id="ARBA00022598"/>
    </source>
</evidence>
<organism evidence="5 6">
    <name type="scientific">Methylosinus trichosporium (strain ATCC 35070 / NCIMB 11131 / UNIQEM 75 / OB3b)</name>
    <dbReference type="NCBI Taxonomy" id="595536"/>
    <lineage>
        <taxon>Bacteria</taxon>
        <taxon>Pseudomonadati</taxon>
        <taxon>Pseudomonadota</taxon>
        <taxon>Alphaproteobacteria</taxon>
        <taxon>Hyphomicrobiales</taxon>
        <taxon>Methylocystaceae</taxon>
        <taxon>Methylosinus</taxon>
    </lineage>
</organism>
<dbReference type="PANTHER" id="PTHR22754:SF32">
    <property type="entry name" value="DISCO-INTERACTING PROTEIN 2"/>
    <property type="match status" value="1"/>
</dbReference>
<dbReference type="KEGG" id="mtw:CQW49_12365"/>
<dbReference type="GO" id="GO:0016746">
    <property type="term" value="F:acyltransferase activity"/>
    <property type="evidence" value="ECO:0007669"/>
    <property type="project" value="UniProtKB-KW"/>
</dbReference>
<dbReference type="PROSITE" id="PS50075">
    <property type="entry name" value="CARRIER"/>
    <property type="match status" value="1"/>
</dbReference>
<reference evidence="6" key="1">
    <citation type="submission" date="2017-10" db="EMBL/GenBank/DDBJ databases">
        <title>Completed PacBio SMRT sequence of Methylosinus trichosporium OB3b reveals presence of a third large plasmid.</title>
        <authorList>
            <person name="Charles T.C."/>
            <person name="Lynch M.D.J."/>
            <person name="Heil J.R."/>
            <person name="Cheng J."/>
        </authorList>
    </citation>
    <scope>NUCLEOTIDE SEQUENCE [LARGE SCALE GENOMIC DNA]</scope>
    <source>
        <strain evidence="6">OB3b</strain>
    </source>
</reference>
<dbReference type="InterPro" id="IPR002123">
    <property type="entry name" value="Plipid/glycerol_acylTrfase"/>
</dbReference>
<dbReference type="GO" id="GO:0005886">
    <property type="term" value="C:plasma membrane"/>
    <property type="evidence" value="ECO:0007669"/>
    <property type="project" value="TreeGrafter"/>
</dbReference>
<dbReference type="STRING" id="595536.GCA_000178815_02693"/>
<evidence type="ECO:0000259" key="4">
    <source>
        <dbReference type="PROSITE" id="PS50075"/>
    </source>
</evidence>
<dbReference type="AlphaFoldDB" id="A0A2D2D0R7"/>
<feature type="domain" description="Carrier" evidence="4">
    <location>
        <begin position="8"/>
        <end position="89"/>
    </location>
</feature>
<dbReference type="Pfam" id="PF00501">
    <property type="entry name" value="AMP-binding"/>
    <property type="match status" value="1"/>
</dbReference>
<dbReference type="GO" id="GO:0016874">
    <property type="term" value="F:ligase activity"/>
    <property type="evidence" value="ECO:0007669"/>
    <property type="project" value="UniProtKB-KW"/>
</dbReference>
<keyword evidence="3" id="KW-0812">Transmembrane</keyword>